<proteinExistence type="inferred from homology"/>
<dbReference type="SUPFAM" id="SSF57850">
    <property type="entry name" value="RING/U-box"/>
    <property type="match status" value="1"/>
</dbReference>
<dbReference type="InterPro" id="IPR031127">
    <property type="entry name" value="E3_UB_ligase_RBR"/>
</dbReference>
<dbReference type="Pfam" id="PF21235">
    <property type="entry name" value="UBA_ARI1"/>
    <property type="match status" value="1"/>
</dbReference>
<evidence type="ECO:0000313" key="16">
    <source>
        <dbReference type="EMBL" id="GAU28148.1"/>
    </source>
</evidence>
<dbReference type="PROSITE" id="PS51873">
    <property type="entry name" value="TRIAD"/>
    <property type="match status" value="1"/>
</dbReference>
<keyword evidence="11" id="KW-0833">Ubl conjugation pathway</keyword>
<dbReference type="InterPro" id="IPR048962">
    <property type="entry name" value="ARIH1-like_UBL"/>
</dbReference>
<dbReference type="EMBL" id="DF973369">
    <property type="protein sequence ID" value="GAU28148.1"/>
    <property type="molecule type" value="Genomic_DNA"/>
</dbReference>
<evidence type="ECO:0000256" key="5">
    <source>
        <dbReference type="ARBA" id="ARBA00005884"/>
    </source>
</evidence>
<comment type="similarity">
    <text evidence="5">Belongs to the RBR family. Ariadne subfamily.</text>
</comment>
<evidence type="ECO:0000259" key="14">
    <source>
        <dbReference type="PROSITE" id="PS50089"/>
    </source>
</evidence>
<keyword evidence="17" id="KW-1185">Reference proteome</keyword>
<dbReference type="PANTHER" id="PTHR11685">
    <property type="entry name" value="RBR FAMILY RING FINGER AND IBR DOMAIN-CONTAINING"/>
    <property type="match status" value="1"/>
</dbReference>
<dbReference type="InterPro" id="IPR045840">
    <property type="entry name" value="Ariadne"/>
</dbReference>
<evidence type="ECO:0000256" key="4">
    <source>
        <dbReference type="ARBA" id="ARBA00004906"/>
    </source>
</evidence>
<comment type="pathway">
    <text evidence="4">Protein modification; protein ubiquitination.</text>
</comment>
<evidence type="ECO:0000256" key="13">
    <source>
        <dbReference type="PROSITE-ProRule" id="PRU00175"/>
    </source>
</evidence>
<name>A0A2Z6M9G1_TRISU</name>
<evidence type="ECO:0000256" key="6">
    <source>
        <dbReference type="ARBA" id="ARBA00012251"/>
    </source>
</evidence>
<sequence>MDSEDDKHAINIETLEDYFYKVVVMMGKYIGAADEYGRTKQSYTIMKESDVRQWQKDDISRVATVLSMSHVAASILLCHYNWSVNWVMDAWFADECKVRRSVGLLEKPVYENPTDAKELTCGICYEAYPVSKIETASCGHPFCFSCWGGYIGTSINDGPGCLMLRCPEPACGAAVDQDMINLLASGKKLLLIYNRCKSVHMKKLSNSQQQSKLKLKFITDAWLQIVECRRILKWTYVYGYYLPDNEHAKKQLFEYLQGEAESCLERLHHCAEKEIQVFLSDDVAPSKEFIDFRMKLADLTSVTRNYFKNLVRALENGLSDVDSNGVITDDDWFCEQYTFENVISCTGCRMCN</sequence>
<dbReference type="OrthoDB" id="10009520at2759"/>
<dbReference type="Gene3D" id="1.20.120.1750">
    <property type="match status" value="1"/>
</dbReference>
<accession>A0A2Z6M9G1</accession>
<evidence type="ECO:0000256" key="10">
    <source>
        <dbReference type="ARBA" id="ARBA00022771"/>
    </source>
</evidence>
<evidence type="ECO:0000256" key="3">
    <source>
        <dbReference type="ARBA" id="ARBA00003976"/>
    </source>
</evidence>
<dbReference type="AlphaFoldDB" id="A0A2Z6M9G1"/>
<dbReference type="CDD" id="cd23141">
    <property type="entry name" value="RING-HC_ARI6-like"/>
    <property type="match status" value="1"/>
</dbReference>
<dbReference type="GO" id="GO:0061630">
    <property type="term" value="F:ubiquitin protein ligase activity"/>
    <property type="evidence" value="ECO:0007669"/>
    <property type="project" value="UniProtKB-EC"/>
</dbReference>
<keyword evidence="12" id="KW-0862">Zinc</keyword>
<keyword evidence="7" id="KW-0808">Transferase</keyword>
<dbReference type="GO" id="GO:0016567">
    <property type="term" value="P:protein ubiquitination"/>
    <property type="evidence" value="ECO:0007669"/>
    <property type="project" value="InterPro"/>
</dbReference>
<dbReference type="Proteomes" id="UP000242715">
    <property type="component" value="Unassembled WGS sequence"/>
</dbReference>
<gene>
    <name evidence="16" type="ORF">TSUD_313070</name>
</gene>
<dbReference type="PROSITE" id="PS50089">
    <property type="entry name" value="ZF_RING_2"/>
    <property type="match status" value="1"/>
</dbReference>
<reference evidence="17" key="1">
    <citation type="journal article" date="2017" name="Front. Plant Sci.">
        <title>Climate Clever Clovers: New Paradigm to Reduce the Environmental Footprint of Ruminants by Breeding Low Methanogenic Forages Utilizing Haplotype Variation.</title>
        <authorList>
            <person name="Kaur P."/>
            <person name="Appels R."/>
            <person name="Bayer P.E."/>
            <person name="Keeble-Gagnere G."/>
            <person name="Wang J."/>
            <person name="Hirakawa H."/>
            <person name="Shirasawa K."/>
            <person name="Vercoe P."/>
            <person name="Stefanova K."/>
            <person name="Durmic Z."/>
            <person name="Nichols P."/>
            <person name="Revell C."/>
            <person name="Isobe S.N."/>
            <person name="Edwards D."/>
            <person name="Erskine W."/>
        </authorList>
    </citation>
    <scope>NUCLEOTIDE SEQUENCE [LARGE SCALE GENOMIC DNA]</scope>
    <source>
        <strain evidence="17">cv. Daliak</strain>
    </source>
</reference>
<evidence type="ECO:0000256" key="11">
    <source>
        <dbReference type="ARBA" id="ARBA00022786"/>
    </source>
</evidence>
<dbReference type="GO" id="GO:0008270">
    <property type="term" value="F:zinc ion binding"/>
    <property type="evidence" value="ECO:0007669"/>
    <property type="project" value="UniProtKB-KW"/>
</dbReference>
<keyword evidence="8" id="KW-0479">Metal-binding</keyword>
<evidence type="ECO:0000256" key="7">
    <source>
        <dbReference type="ARBA" id="ARBA00022679"/>
    </source>
</evidence>
<evidence type="ECO:0000256" key="8">
    <source>
        <dbReference type="ARBA" id="ARBA00022723"/>
    </source>
</evidence>
<keyword evidence="9" id="KW-0677">Repeat</keyword>
<organism evidence="16 17">
    <name type="scientific">Trifolium subterraneum</name>
    <name type="common">Subterranean clover</name>
    <dbReference type="NCBI Taxonomy" id="3900"/>
    <lineage>
        <taxon>Eukaryota</taxon>
        <taxon>Viridiplantae</taxon>
        <taxon>Streptophyta</taxon>
        <taxon>Embryophyta</taxon>
        <taxon>Tracheophyta</taxon>
        <taxon>Spermatophyta</taxon>
        <taxon>Magnoliopsida</taxon>
        <taxon>eudicotyledons</taxon>
        <taxon>Gunneridae</taxon>
        <taxon>Pentapetalae</taxon>
        <taxon>rosids</taxon>
        <taxon>fabids</taxon>
        <taxon>Fabales</taxon>
        <taxon>Fabaceae</taxon>
        <taxon>Papilionoideae</taxon>
        <taxon>50 kb inversion clade</taxon>
        <taxon>NPAAA clade</taxon>
        <taxon>Hologalegina</taxon>
        <taxon>IRL clade</taxon>
        <taxon>Trifolieae</taxon>
        <taxon>Trifolium</taxon>
    </lineage>
</organism>
<feature type="domain" description="RING-type" evidence="14">
    <location>
        <begin position="121"/>
        <end position="165"/>
    </location>
</feature>
<protein>
    <recommendedName>
        <fullName evidence="6">RBR-type E3 ubiquitin transferase</fullName>
        <ecNumber evidence="6">2.3.2.31</ecNumber>
    </recommendedName>
</protein>
<dbReference type="EC" id="2.3.2.31" evidence="6"/>
<evidence type="ECO:0000313" key="17">
    <source>
        <dbReference type="Proteomes" id="UP000242715"/>
    </source>
</evidence>
<dbReference type="InterPro" id="IPR001841">
    <property type="entry name" value="Znf_RING"/>
</dbReference>
<comment type="cofactor">
    <cofactor evidence="2">
        <name>Zn(2+)</name>
        <dbReference type="ChEBI" id="CHEBI:29105"/>
    </cofactor>
</comment>
<comment type="function">
    <text evidence="3">Might act as an E3 ubiquitin-protein ligase, or as part of E3 complex, which accepts ubiquitin from specific E2 ubiquitin-conjugating enzymes and then transfers it to substrates.</text>
</comment>
<dbReference type="InterPro" id="IPR044066">
    <property type="entry name" value="TRIAD_supradom"/>
</dbReference>
<dbReference type="Pfam" id="PF19422">
    <property type="entry name" value="Ariadne"/>
    <property type="match status" value="1"/>
</dbReference>
<evidence type="ECO:0000256" key="12">
    <source>
        <dbReference type="ARBA" id="ARBA00022833"/>
    </source>
</evidence>
<dbReference type="FunFam" id="3.30.40.10:FF:000019">
    <property type="entry name" value="RBR-type E3 ubiquitin transferase"/>
    <property type="match status" value="1"/>
</dbReference>
<evidence type="ECO:0000256" key="1">
    <source>
        <dbReference type="ARBA" id="ARBA00001798"/>
    </source>
</evidence>
<comment type="catalytic activity">
    <reaction evidence="1">
        <text>[E2 ubiquitin-conjugating enzyme]-S-ubiquitinyl-L-cysteine + [acceptor protein]-L-lysine = [E2 ubiquitin-conjugating enzyme]-L-cysteine + [acceptor protein]-N(6)-ubiquitinyl-L-lysine.</text>
        <dbReference type="EC" id="2.3.2.31"/>
    </reaction>
</comment>
<evidence type="ECO:0000259" key="15">
    <source>
        <dbReference type="PROSITE" id="PS51873"/>
    </source>
</evidence>
<evidence type="ECO:0000256" key="9">
    <source>
        <dbReference type="ARBA" id="ARBA00022737"/>
    </source>
</evidence>
<evidence type="ECO:0000256" key="2">
    <source>
        <dbReference type="ARBA" id="ARBA00001947"/>
    </source>
</evidence>
<feature type="domain" description="RING-type" evidence="15">
    <location>
        <begin position="117"/>
        <end position="352"/>
    </location>
</feature>
<keyword evidence="10 13" id="KW-0863">Zinc-finger</keyword>